<dbReference type="Proteomes" id="UP000095658">
    <property type="component" value="Unassembled WGS sequence"/>
</dbReference>
<dbReference type="SUPFAM" id="SSF53790">
    <property type="entry name" value="Tetrapyrrole methylase"/>
    <property type="match status" value="1"/>
</dbReference>
<dbReference type="Pfam" id="PF00590">
    <property type="entry name" value="TP_methylase"/>
    <property type="match status" value="1"/>
</dbReference>
<dbReference type="NCBIfam" id="TIGR02467">
    <property type="entry name" value="CbiE"/>
    <property type="match status" value="1"/>
</dbReference>
<keyword evidence="9" id="KW-1185">Reference proteome</keyword>
<dbReference type="InterPro" id="IPR000878">
    <property type="entry name" value="4pyrrol_Mease"/>
</dbReference>
<dbReference type="InterPro" id="IPR014777">
    <property type="entry name" value="4pyrrole_Mease_sub1"/>
</dbReference>
<dbReference type="Gene3D" id="3.40.1010.10">
    <property type="entry name" value="Cobalt-precorrin-4 Transmethylase, Domain 1"/>
    <property type="match status" value="1"/>
</dbReference>
<comment type="pathway">
    <text evidence="1">Cofactor biosynthesis; adenosylcobalamin biosynthesis.</text>
</comment>
<dbReference type="STRING" id="1714016.BA724_12020"/>
<dbReference type="InterPro" id="IPR014776">
    <property type="entry name" value="4pyrrole_Mease_sub2"/>
</dbReference>
<dbReference type="Gene3D" id="3.30.950.10">
    <property type="entry name" value="Methyltransferase, Cobalt-precorrin-4 Transmethylase, Domain 2"/>
    <property type="match status" value="1"/>
</dbReference>
<gene>
    <name evidence="8" type="ORF">BA724_12020</name>
</gene>
<dbReference type="InterPro" id="IPR029063">
    <property type="entry name" value="SAM-dependent_MTases_sf"/>
</dbReference>
<keyword evidence="2" id="KW-0169">Cobalamin biosynthesis</keyword>
<comment type="caution">
    <text evidence="8">The sequence shown here is derived from an EMBL/GenBank/DDBJ whole genome shotgun (WGS) entry which is preliminary data.</text>
</comment>
<feature type="domain" description="Tetrapyrrole methylase" evidence="6">
    <location>
        <begin position="4"/>
        <end position="186"/>
    </location>
</feature>
<sequence length="402" mass="44125">MNNIHIIGIGADGANSLHPRQLDRINQSSFLAGGERQLSYFPNFKGETFVIRGNLKELKKRLQDESRPAVVLASGDPLFYGIGAYLSGSVEAMIDPQPSSVQLAFARMNESWQNAKIISVHGRGITGLAQKIDGEEKVALLTDETNSPDAIARYLLYFHMMEYNAFVAENIGAADERCRHFTLEQMAAASFAPLNVVILKKNRAAKSWTTGIPDAEFSQRKPDKGLITKRDIRILTISRMNIHRSSIVWDIGTCTGSIAIEAAKIAKDGAVFAIEKNEPDLANARANFQKFRTDVTLVHGKAPDGLEAFPDPDCVFMGGTAGNMDKLIDTCAKRLNPGGTIVLNAVTIESMSKAYQLLKEIGFDVDMALAQVSLSKPILNMTRFEAQNPVYIICATRKEEQS</sequence>
<dbReference type="GO" id="GO:0032259">
    <property type="term" value="P:methylation"/>
    <property type="evidence" value="ECO:0007669"/>
    <property type="project" value="UniProtKB-KW"/>
</dbReference>
<keyword evidence="5" id="KW-0949">S-adenosyl-L-methionine</keyword>
<dbReference type="OrthoDB" id="9780707at2"/>
<evidence type="ECO:0000256" key="1">
    <source>
        <dbReference type="ARBA" id="ARBA00004953"/>
    </source>
</evidence>
<evidence type="ECO:0000256" key="2">
    <source>
        <dbReference type="ARBA" id="ARBA00022573"/>
    </source>
</evidence>
<dbReference type="InterPro" id="IPR014008">
    <property type="entry name" value="Cbl_synth_MTase_CbiT"/>
</dbReference>
<evidence type="ECO:0000313" key="9">
    <source>
        <dbReference type="Proteomes" id="UP000095658"/>
    </source>
</evidence>
<evidence type="ECO:0000259" key="6">
    <source>
        <dbReference type="Pfam" id="PF00590"/>
    </source>
</evidence>
<dbReference type="InterPro" id="IPR006365">
    <property type="entry name" value="Cbl_synth_CobL"/>
</dbReference>
<dbReference type="UniPathway" id="UPA00148"/>
<dbReference type="InterPro" id="IPR041698">
    <property type="entry name" value="Methyltransf_25"/>
</dbReference>
<keyword evidence="4" id="KW-0808">Transferase</keyword>
<proteinExistence type="predicted"/>
<dbReference type="NCBIfam" id="TIGR02469">
    <property type="entry name" value="CbiT"/>
    <property type="match status" value="1"/>
</dbReference>
<dbReference type="PIRSF" id="PIRSF036428">
    <property type="entry name" value="CobL"/>
    <property type="match status" value="1"/>
</dbReference>
<dbReference type="EMBL" id="MAMP01000024">
    <property type="protein sequence ID" value="OES43816.1"/>
    <property type="molecule type" value="Genomic_DNA"/>
</dbReference>
<dbReference type="PANTHER" id="PTHR43182">
    <property type="entry name" value="COBALT-PRECORRIN-6B C(15)-METHYLTRANSFERASE (DECARBOXYLATING)"/>
    <property type="match status" value="1"/>
</dbReference>
<dbReference type="PANTHER" id="PTHR43182:SF1">
    <property type="entry name" value="COBALT-PRECORRIN-7 C(5)-METHYLTRANSFERASE"/>
    <property type="match status" value="1"/>
</dbReference>
<dbReference type="InterPro" id="IPR012818">
    <property type="entry name" value="CbiE"/>
</dbReference>
<keyword evidence="3" id="KW-0489">Methyltransferase</keyword>
<dbReference type="RefSeq" id="WP_069939594.1">
    <property type="nucleotide sequence ID" value="NZ_MAMP01000024.1"/>
</dbReference>
<evidence type="ECO:0000259" key="7">
    <source>
        <dbReference type="Pfam" id="PF13649"/>
    </source>
</evidence>
<dbReference type="CDD" id="cd11644">
    <property type="entry name" value="Precorrin-6Y-MT"/>
    <property type="match status" value="1"/>
</dbReference>
<dbReference type="SUPFAM" id="SSF53335">
    <property type="entry name" value="S-adenosyl-L-methionine-dependent methyltransferases"/>
    <property type="match status" value="1"/>
</dbReference>
<dbReference type="InterPro" id="IPR035996">
    <property type="entry name" value="4pyrrol_Methylase_sf"/>
</dbReference>
<name>A0A1E7DL56_9BACI</name>
<evidence type="ECO:0000313" key="8">
    <source>
        <dbReference type="EMBL" id="OES43816.1"/>
    </source>
</evidence>
<organism evidence="8 9">
    <name type="scientific">Domibacillus iocasae</name>
    <dbReference type="NCBI Taxonomy" id="1714016"/>
    <lineage>
        <taxon>Bacteria</taxon>
        <taxon>Bacillati</taxon>
        <taxon>Bacillota</taxon>
        <taxon>Bacilli</taxon>
        <taxon>Bacillales</taxon>
        <taxon>Bacillaceae</taxon>
        <taxon>Domibacillus</taxon>
    </lineage>
</organism>
<dbReference type="GO" id="GO:0009236">
    <property type="term" value="P:cobalamin biosynthetic process"/>
    <property type="evidence" value="ECO:0007669"/>
    <property type="project" value="UniProtKB-UniPathway"/>
</dbReference>
<reference evidence="8 9" key="1">
    <citation type="submission" date="2016-06" db="EMBL/GenBank/DDBJ databases">
        <title>Domibacillus iocasae genome sequencing.</title>
        <authorList>
            <person name="Verma A."/>
            <person name="Pal Y."/>
            <person name="Ojha A.K."/>
            <person name="Krishnamurthi S."/>
        </authorList>
    </citation>
    <scope>NUCLEOTIDE SEQUENCE [LARGE SCALE GENOMIC DNA]</scope>
    <source>
        <strain evidence="8 9">DSM 29979</strain>
    </source>
</reference>
<evidence type="ECO:0000256" key="3">
    <source>
        <dbReference type="ARBA" id="ARBA00022603"/>
    </source>
</evidence>
<evidence type="ECO:0000256" key="4">
    <source>
        <dbReference type="ARBA" id="ARBA00022679"/>
    </source>
</evidence>
<dbReference type="AlphaFoldDB" id="A0A1E7DL56"/>
<dbReference type="Gene3D" id="3.40.50.150">
    <property type="entry name" value="Vaccinia Virus protein VP39"/>
    <property type="match status" value="1"/>
</dbReference>
<dbReference type="Pfam" id="PF13649">
    <property type="entry name" value="Methyltransf_25"/>
    <property type="match status" value="1"/>
</dbReference>
<dbReference type="InterPro" id="IPR050714">
    <property type="entry name" value="Cobalamin_biosynth_MTase"/>
</dbReference>
<accession>A0A1E7DL56</accession>
<dbReference type="GO" id="GO:0008276">
    <property type="term" value="F:protein methyltransferase activity"/>
    <property type="evidence" value="ECO:0007669"/>
    <property type="project" value="InterPro"/>
</dbReference>
<protein>
    <submittedName>
        <fullName evidence="8">Cobalamin biosynthesis protein CbiE</fullName>
    </submittedName>
</protein>
<feature type="domain" description="Methyltransferase" evidence="7">
    <location>
        <begin position="248"/>
        <end position="339"/>
    </location>
</feature>
<evidence type="ECO:0000256" key="5">
    <source>
        <dbReference type="ARBA" id="ARBA00022691"/>
    </source>
</evidence>
<dbReference type="CDD" id="cd02440">
    <property type="entry name" value="AdoMet_MTases"/>
    <property type="match status" value="1"/>
</dbReference>